<evidence type="ECO:0000256" key="6">
    <source>
        <dbReference type="ARBA" id="ARBA00022840"/>
    </source>
</evidence>
<dbReference type="PANTHER" id="PTHR12688:SF0">
    <property type="entry name" value="DYNEIN LIGHT INTERMEDIATE CHAIN"/>
    <property type="match status" value="1"/>
</dbReference>
<dbReference type="EMBL" id="MU864530">
    <property type="protein sequence ID" value="KAK4183698.1"/>
    <property type="molecule type" value="Genomic_DNA"/>
</dbReference>
<keyword evidence="12" id="KW-1185">Reference proteome</keyword>
<dbReference type="GO" id="GO:0005868">
    <property type="term" value="C:cytoplasmic dynein complex"/>
    <property type="evidence" value="ECO:0007669"/>
    <property type="project" value="InterPro"/>
</dbReference>
<keyword evidence="7" id="KW-0243">Dynein</keyword>
<comment type="subcellular location">
    <subcellularLocation>
        <location evidence="1">Cytoplasm</location>
        <location evidence="1">Cytoskeleton</location>
    </subcellularLocation>
</comment>
<comment type="caution">
    <text evidence="11">The sequence shown here is derived from an EMBL/GenBank/DDBJ whole genome shotgun (WGS) entry which is preliminary data.</text>
</comment>
<dbReference type="GO" id="GO:0045504">
    <property type="term" value="F:dynein heavy chain binding"/>
    <property type="evidence" value="ECO:0007669"/>
    <property type="project" value="TreeGrafter"/>
</dbReference>
<evidence type="ECO:0000256" key="2">
    <source>
        <dbReference type="ARBA" id="ARBA00022448"/>
    </source>
</evidence>
<keyword evidence="6" id="KW-0067">ATP-binding</keyword>
<proteinExistence type="predicted"/>
<feature type="region of interest" description="Disordered" evidence="10">
    <location>
        <begin position="343"/>
        <end position="396"/>
    </location>
</feature>
<evidence type="ECO:0000256" key="1">
    <source>
        <dbReference type="ARBA" id="ARBA00004245"/>
    </source>
</evidence>
<evidence type="ECO:0000256" key="5">
    <source>
        <dbReference type="ARBA" id="ARBA00022741"/>
    </source>
</evidence>
<dbReference type="InterPro" id="IPR008467">
    <property type="entry name" value="Dynein1_light_intermed_chain"/>
</dbReference>
<dbReference type="GO" id="GO:0000226">
    <property type="term" value="P:microtubule cytoskeleton organization"/>
    <property type="evidence" value="ECO:0007669"/>
    <property type="project" value="TreeGrafter"/>
</dbReference>
<keyword evidence="5" id="KW-0547">Nucleotide-binding</keyword>
<sequence length="572" mass="63374">MAASNTNRYSSYTNASVGSGSDGKNGDKERKDLWSSMLDSVASAKRLPEKNILLLGGTVDSQREFFESLSNSEQRRTLDRNGSRMPPIANSFALGYTYYDVLDADQEDTLARISLYTLTNPSPTFASLLRPLLTPQSIPNTLIVILLDWSQPWKWMRQLREWILLLRTVLISLSNECMETMEEVMVSWRDRGRGGGTNLDGTSALPVADDGIALPLGPGEWEDALGLPLCVVAQNAEKMEYLEKTQGWKEEEFDVVLQFMRTVLLKHGASLIYTTPSAPSQLPSLIHSSLGIHSLLKKQPLKHNVIDRDKIVVPPNWDSWGKIRVLREGFDVERVSNGWTVDLDQPFPRPQPNSTAIAATNGHTADDNDDETFDNHPEEEYDHGPEDDGGDPEGSSVRLYESAVQDPTMDALQLAGRPDLSADLEVSVEDTQTFLGEQLKVLESYKQKDEKAAMRGGDNDSSRPGYKLPIHRKPAADEDEATNGSNGNYLRPTEARVLEHIGPVQFNMGGIQVDADDMVQRLKDRQVYSTPSEPASPVDDDGSATEVAPPMDTENLQAFFHGLMNRRGGTAK</sequence>
<dbReference type="AlphaFoldDB" id="A0AAN7ADZ7"/>
<protein>
    <submittedName>
        <fullName evidence="11">Dynein 1 light intermediate chain 1</fullName>
    </submittedName>
</protein>
<dbReference type="PANTHER" id="PTHR12688">
    <property type="entry name" value="DYNEIN LIGHT INTERMEDIATE CHAIN"/>
    <property type="match status" value="1"/>
</dbReference>
<gene>
    <name evidence="11" type="ORF">QBC35DRAFT_90711</name>
</gene>
<keyword evidence="2" id="KW-0813">Transport</keyword>
<dbReference type="GO" id="GO:0007018">
    <property type="term" value="P:microtubule-based movement"/>
    <property type="evidence" value="ECO:0007669"/>
    <property type="project" value="InterPro"/>
</dbReference>
<feature type="region of interest" description="Disordered" evidence="10">
    <location>
        <begin position="524"/>
        <end position="549"/>
    </location>
</feature>
<evidence type="ECO:0000313" key="12">
    <source>
        <dbReference type="Proteomes" id="UP001302126"/>
    </source>
</evidence>
<organism evidence="11 12">
    <name type="scientific">Podospora australis</name>
    <dbReference type="NCBI Taxonomy" id="1536484"/>
    <lineage>
        <taxon>Eukaryota</taxon>
        <taxon>Fungi</taxon>
        <taxon>Dikarya</taxon>
        <taxon>Ascomycota</taxon>
        <taxon>Pezizomycotina</taxon>
        <taxon>Sordariomycetes</taxon>
        <taxon>Sordariomycetidae</taxon>
        <taxon>Sordariales</taxon>
        <taxon>Podosporaceae</taxon>
        <taxon>Podospora</taxon>
    </lineage>
</organism>
<evidence type="ECO:0000256" key="9">
    <source>
        <dbReference type="ARBA" id="ARBA00023212"/>
    </source>
</evidence>
<keyword evidence="8" id="KW-0505">Motor protein</keyword>
<dbReference type="GO" id="GO:0005874">
    <property type="term" value="C:microtubule"/>
    <property type="evidence" value="ECO:0007669"/>
    <property type="project" value="UniProtKB-KW"/>
</dbReference>
<reference evidence="11" key="2">
    <citation type="submission" date="2023-05" db="EMBL/GenBank/DDBJ databases">
        <authorList>
            <consortium name="Lawrence Berkeley National Laboratory"/>
            <person name="Steindorff A."/>
            <person name="Hensen N."/>
            <person name="Bonometti L."/>
            <person name="Westerberg I."/>
            <person name="Brannstrom I.O."/>
            <person name="Guillou S."/>
            <person name="Cros-Aarteil S."/>
            <person name="Calhoun S."/>
            <person name="Haridas S."/>
            <person name="Kuo A."/>
            <person name="Mondo S."/>
            <person name="Pangilinan J."/>
            <person name="Riley R."/>
            <person name="Labutti K."/>
            <person name="Andreopoulos B."/>
            <person name="Lipzen A."/>
            <person name="Chen C."/>
            <person name="Yanf M."/>
            <person name="Daum C."/>
            <person name="Ng V."/>
            <person name="Clum A."/>
            <person name="Ohm R."/>
            <person name="Martin F."/>
            <person name="Silar P."/>
            <person name="Natvig D."/>
            <person name="Lalanne C."/>
            <person name="Gautier V."/>
            <person name="Ament-Velasquez S.L."/>
            <person name="Kruys A."/>
            <person name="Hutchinson M.I."/>
            <person name="Powell A.J."/>
            <person name="Barry K."/>
            <person name="Miller A.N."/>
            <person name="Grigoriev I.V."/>
            <person name="Debuchy R."/>
            <person name="Gladieux P."/>
            <person name="Thoren M.H."/>
            <person name="Johannesson H."/>
        </authorList>
    </citation>
    <scope>NUCLEOTIDE SEQUENCE</scope>
    <source>
        <strain evidence="11">PSN309</strain>
    </source>
</reference>
<evidence type="ECO:0000256" key="4">
    <source>
        <dbReference type="ARBA" id="ARBA00022701"/>
    </source>
</evidence>
<evidence type="ECO:0000256" key="8">
    <source>
        <dbReference type="ARBA" id="ARBA00023175"/>
    </source>
</evidence>
<evidence type="ECO:0000256" key="7">
    <source>
        <dbReference type="ARBA" id="ARBA00023017"/>
    </source>
</evidence>
<keyword evidence="9" id="KW-0206">Cytoskeleton</keyword>
<accession>A0AAN7ADZ7</accession>
<evidence type="ECO:0000256" key="3">
    <source>
        <dbReference type="ARBA" id="ARBA00022490"/>
    </source>
</evidence>
<reference evidence="11" key="1">
    <citation type="journal article" date="2023" name="Mol. Phylogenet. Evol.">
        <title>Genome-scale phylogeny and comparative genomics of the fungal order Sordariales.</title>
        <authorList>
            <person name="Hensen N."/>
            <person name="Bonometti L."/>
            <person name="Westerberg I."/>
            <person name="Brannstrom I.O."/>
            <person name="Guillou S."/>
            <person name="Cros-Aarteil S."/>
            <person name="Calhoun S."/>
            <person name="Haridas S."/>
            <person name="Kuo A."/>
            <person name="Mondo S."/>
            <person name="Pangilinan J."/>
            <person name="Riley R."/>
            <person name="LaButti K."/>
            <person name="Andreopoulos B."/>
            <person name="Lipzen A."/>
            <person name="Chen C."/>
            <person name="Yan M."/>
            <person name="Daum C."/>
            <person name="Ng V."/>
            <person name="Clum A."/>
            <person name="Steindorff A."/>
            <person name="Ohm R.A."/>
            <person name="Martin F."/>
            <person name="Silar P."/>
            <person name="Natvig D.O."/>
            <person name="Lalanne C."/>
            <person name="Gautier V."/>
            <person name="Ament-Velasquez S.L."/>
            <person name="Kruys A."/>
            <person name="Hutchinson M.I."/>
            <person name="Powell A.J."/>
            <person name="Barry K."/>
            <person name="Miller A.N."/>
            <person name="Grigoriev I.V."/>
            <person name="Debuchy R."/>
            <person name="Gladieux P."/>
            <person name="Hiltunen Thoren M."/>
            <person name="Johannesson H."/>
        </authorList>
    </citation>
    <scope>NUCLEOTIDE SEQUENCE</scope>
    <source>
        <strain evidence="11">PSN309</strain>
    </source>
</reference>
<feature type="compositionally biased region" description="Polar residues" evidence="10">
    <location>
        <begin position="352"/>
        <end position="363"/>
    </location>
</feature>
<keyword evidence="4" id="KW-0493">Microtubule</keyword>
<dbReference type="Proteomes" id="UP001302126">
    <property type="component" value="Unassembled WGS sequence"/>
</dbReference>
<dbReference type="GO" id="GO:0035974">
    <property type="term" value="C:meiotic spindle pole body"/>
    <property type="evidence" value="ECO:0007669"/>
    <property type="project" value="TreeGrafter"/>
</dbReference>
<name>A0AAN7ADZ7_9PEZI</name>
<dbReference type="Pfam" id="PF05783">
    <property type="entry name" value="DLIC"/>
    <property type="match status" value="1"/>
</dbReference>
<feature type="compositionally biased region" description="Polar residues" evidence="10">
    <location>
        <begin position="1"/>
        <end position="19"/>
    </location>
</feature>
<feature type="compositionally biased region" description="Basic and acidic residues" evidence="10">
    <location>
        <begin position="373"/>
        <end position="386"/>
    </location>
</feature>
<evidence type="ECO:0000313" key="11">
    <source>
        <dbReference type="EMBL" id="KAK4183698.1"/>
    </source>
</evidence>
<evidence type="ECO:0000256" key="10">
    <source>
        <dbReference type="SAM" id="MobiDB-lite"/>
    </source>
</evidence>
<feature type="region of interest" description="Disordered" evidence="10">
    <location>
        <begin position="1"/>
        <end position="30"/>
    </location>
</feature>
<dbReference type="InterPro" id="IPR022780">
    <property type="entry name" value="Dynein_light_int_chain"/>
</dbReference>
<dbReference type="GO" id="GO:0005524">
    <property type="term" value="F:ATP binding"/>
    <property type="evidence" value="ECO:0007669"/>
    <property type="project" value="UniProtKB-KW"/>
</dbReference>
<keyword evidence="3" id="KW-0963">Cytoplasm</keyword>